<evidence type="ECO:0000313" key="2">
    <source>
        <dbReference type="EMBL" id="MBC2382891.1"/>
    </source>
</evidence>
<dbReference type="PANTHER" id="PTHR43245:SF13">
    <property type="entry name" value="UDP-D-APIOSE_UDP-D-XYLOSE SYNTHASE 2"/>
    <property type="match status" value="1"/>
</dbReference>
<dbReference type="CDD" id="cd08946">
    <property type="entry name" value="SDR_e"/>
    <property type="match status" value="1"/>
</dbReference>
<dbReference type="EMBL" id="JAAXCZ010000009">
    <property type="protein sequence ID" value="MBC2382891.1"/>
    <property type="molecule type" value="Genomic_DNA"/>
</dbReference>
<dbReference type="InterPro" id="IPR050177">
    <property type="entry name" value="Lipid_A_modif_metabolic_enz"/>
</dbReference>
<accession>A0A7X1ASM0</accession>
<protein>
    <submittedName>
        <fullName evidence="3">NAD(P)-dependent oxidoreductase</fullName>
    </submittedName>
</protein>
<name>A0A7X1ASM0_9PSED</name>
<comment type="caution">
    <text evidence="3">The sequence shown here is derived from an EMBL/GenBank/DDBJ whole genome shotgun (WGS) entry which is preliminary data.</text>
</comment>
<dbReference type="InterPro" id="IPR036291">
    <property type="entry name" value="NAD(P)-bd_dom_sf"/>
</dbReference>
<dbReference type="PANTHER" id="PTHR43245">
    <property type="entry name" value="BIFUNCTIONAL POLYMYXIN RESISTANCE PROTEIN ARNA"/>
    <property type="match status" value="1"/>
</dbReference>
<dbReference type="Proteomes" id="UP000534677">
    <property type="component" value="Unassembled WGS sequence"/>
</dbReference>
<evidence type="ECO:0000313" key="5">
    <source>
        <dbReference type="Proteomes" id="UP000534677"/>
    </source>
</evidence>
<evidence type="ECO:0000259" key="1">
    <source>
        <dbReference type="Pfam" id="PF01370"/>
    </source>
</evidence>
<reference evidence="4 5" key="1">
    <citation type="submission" date="2020-04" db="EMBL/GenBank/DDBJ databases">
        <title>Pseudomonas crami sp. nov., a novel proteolytic bacterial species isolated from cream.</title>
        <authorList>
            <person name="Hofmann K."/>
            <person name="Woller A."/>
            <person name="Huptas C."/>
            <person name="Wenning M."/>
            <person name="Scherer S."/>
            <person name="Doll E.V."/>
        </authorList>
    </citation>
    <scope>NUCLEOTIDE SEQUENCE [LARGE SCALE GENOMIC DNA]</scope>
    <source>
        <strain evidence="2 5">WS 5096</strain>
        <strain evidence="3 4">WS 5106</strain>
    </source>
</reference>
<dbReference type="InterPro" id="IPR001509">
    <property type="entry name" value="Epimerase_deHydtase"/>
</dbReference>
<dbReference type="AlphaFoldDB" id="A0A7X1ASM0"/>
<dbReference type="Pfam" id="PF01370">
    <property type="entry name" value="Epimerase"/>
    <property type="match status" value="1"/>
</dbReference>
<dbReference type="SUPFAM" id="SSF51735">
    <property type="entry name" value="NAD(P)-binding Rossmann-fold domains"/>
    <property type="match status" value="1"/>
</dbReference>
<evidence type="ECO:0000313" key="4">
    <source>
        <dbReference type="Proteomes" id="UP000520513"/>
    </source>
</evidence>
<dbReference type="EMBL" id="JAAXCY010000014">
    <property type="protein sequence ID" value="MBC2409964.1"/>
    <property type="molecule type" value="Genomic_DNA"/>
</dbReference>
<proteinExistence type="predicted"/>
<keyword evidence="5" id="KW-1185">Reference proteome</keyword>
<dbReference type="RefSeq" id="WP_185708759.1">
    <property type="nucleotide sequence ID" value="NZ_JAAXCY010000014.1"/>
</dbReference>
<feature type="domain" description="NAD-dependent epimerase/dehydratase" evidence="1">
    <location>
        <begin position="4"/>
        <end position="202"/>
    </location>
</feature>
<dbReference type="Gene3D" id="3.40.50.720">
    <property type="entry name" value="NAD(P)-binding Rossmann-like Domain"/>
    <property type="match status" value="1"/>
</dbReference>
<sequence length="281" mass="31235">MNFLIIGGSSSIGRAIGDKLKSSGTVKYAGRKQADLFFDLSDWEAKPHVIENFDVIVHVAADFGGATTDDYIRSEMVNAVGTLSVCRLAEACQAKHLVVLSSLSAAYQLGDPYYSIYALSKKHAEETARFFCSERELALTILRPSQVYDAEGKCRKHQPLLYSMADSAQAGHDINLYGNRDPLRNYLYLDDLSTICSLVINTRTTGTFDCAHPKSLRLSEVAQAAFSAFNNGGSVQFDHEKSNLFDLPSLPTHFLYRELGFYPLVDMKQGFERIRTFRAST</sequence>
<organism evidence="3 4">
    <name type="scientific">Pseudomonas cremoris</name>
    <dbReference type="NCBI Taxonomy" id="2724178"/>
    <lineage>
        <taxon>Bacteria</taxon>
        <taxon>Pseudomonadati</taxon>
        <taxon>Pseudomonadota</taxon>
        <taxon>Gammaproteobacteria</taxon>
        <taxon>Pseudomonadales</taxon>
        <taxon>Pseudomonadaceae</taxon>
        <taxon>Pseudomonas</taxon>
    </lineage>
</organism>
<evidence type="ECO:0000313" key="3">
    <source>
        <dbReference type="EMBL" id="MBC2409964.1"/>
    </source>
</evidence>
<gene>
    <name evidence="2" type="ORF">HF209_18270</name>
    <name evidence="3" type="ORF">HF257_28485</name>
</gene>
<dbReference type="Proteomes" id="UP000520513">
    <property type="component" value="Unassembled WGS sequence"/>
</dbReference>